<protein>
    <submittedName>
        <fullName evidence="2">Uncharacterized protein</fullName>
    </submittedName>
</protein>
<dbReference type="Proteomes" id="UP000035057">
    <property type="component" value="Unassembled WGS sequence"/>
</dbReference>
<accession>A0A072N550</accession>
<evidence type="ECO:0000256" key="1">
    <source>
        <dbReference type="SAM" id="Phobius"/>
    </source>
</evidence>
<dbReference type="AlphaFoldDB" id="A0A072N550"/>
<evidence type="ECO:0000313" key="3">
    <source>
        <dbReference type="Proteomes" id="UP000035057"/>
    </source>
</evidence>
<keyword evidence="1" id="KW-0812">Transmembrane</keyword>
<comment type="caution">
    <text evidence="2">The sequence shown here is derived from an EMBL/GenBank/DDBJ whole genome shotgun (WGS) entry which is preliminary data.</text>
</comment>
<reference evidence="2 3" key="1">
    <citation type="submission" date="2012-12" db="EMBL/GenBank/DDBJ databases">
        <title>Genome assembly of Marinobacter sp. AK21.</title>
        <authorList>
            <person name="Khatri I."/>
            <person name="Kumar R."/>
            <person name="Vaidya B."/>
            <person name="Subramanian S."/>
            <person name="Pinnaka A."/>
        </authorList>
    </citation>
    <scope>NUCLEOTIDE SEQUENCE [LARGE SCALE GENOMIC DNA]</scope>
    <source>
        <strain evidence="2 3">AK21</strain>
    </source>
</reference>
<sequence length="45" mass="5290">MVNDYFRIRLKHFELALVMMLGSVWGVHYELPAPPFPKIMNVESI</sequence>
<dbReference type="PATRIC" id="fig|1137280.3.peg.238"/>
<proteinExistence type="predicted"/>
<keyword evidence="1" id="KW-1133">Transmembrane helix</keyword>
<feature type="transmembrane region" description="Helical" evidence="1">
    <location>
        <begin position="12"/>
        <end position="31"/>
    </location>
</feature>
<keyword evidence="1" id="KW-0472">Membrane</keyword>
<name>A0A072N550_9GAMM</name>
<gene>
    <name evidence="2" type="ORF">D777_00421</name>
</gene>
<keyword evidence="3" id="KW-1185">Reference proteome</keyword>
<organism evidence="2 3">
    <name type="scientific">Marinobacter nitratireducens</name>
    <dbReference type="NCBI Taxonomy" id="1137280"/>
    <lineage>
        <taxon>Bacteria</taxon>
        <taxon>Pseudomonadati</taxon>
        <taxon>Pseudomonadota</taxon>
        <taxon>Gammaproteobacteria</taxon>
        <taxon>Pseudomonadales</taxon>
        <taxon>Marinobacteraceae</taxon>
        <taxon>Marinobacter</taxon>
    </lineage>
</organism>
<dbReference type="EMBL" id="ANIE01000002">
    <property type="protein sequence ID" value="KEF32859.1"/>
    <property type="molecule type" value="Genomic_DNA"/>
</dbReference>
<evidence type="ECO:0000313" key="2">
    <source>
        <dbReference type="EMBL" id="KEF32859.1"/>
    </source>
</evidence>